<feature type="region of interest" description="Disordered" evidence="4">
    <location>
        <begin position="548"/>
        <end position="570"/>
    </location>
</feature>
<protein>
    <recommendedName>
        <fullName evidence="2">WD repeat-containing protein 79</fullName>
    </recommendedName>
</protein>
<dbReference type="InterPro" id="IPR001680">
    <property type="entry name" value="WD40_rpt"/>
</dbReference>
<feature type="repeat" description="WD" evidence="3">
    <location>
        <begin position="182"/>
        <end position="223"/>
    </location>
</feature>
<keyword evidence="6" id="KW-1185">Reference proteome</keyword>
<dbReference type="EMBL" id="SKCS01000039">
    <property type="protein sequence ID" value="TNN19870.1"/>
    <property type="molecule type" value="Genomic_DNA"/>
</dbReference>
<evidence type="ECO:0000256" key="2">
    <source>
        <dbReference type="ARBA" id="ARBA00041558"/>
    </source>
</evidence>
<comment type="caution">
    <text evidence="5">The sequence shown here is derived from an EMBL/GenBank/DDBJ whole genome shotgun (WGS) entry which is preliminary data.</text>
</comment>
<dbReference type="Pfam" id="PF00400">
    <property type="entry name" value="WD40"/>
    <property type="match status" value="1"/>
</dbReference>
<evidence type="ECO:0000313" key="6">
    <source>
        <dbReference type="Proteomes" id="UP000311919"/>
    </source>
</evidence>
<dbReference type="AlphaFoldDB" id="A0A4Z2DUJ8"/>
<feature type="compositionally biased region" description="Low complexity" evidence="4">
    <location>
        <begin position="556"/>
        <end position="566"/>
    </location>
</feature>
<dbReference type="Gene3D" id="2.130.10.10">
    <property type="entry name" value="YVTN repeat-like/Quinoprotein amine dehydrogenase"/>
    <property type="match status" value="2"/>
</dbReference>
<dbReference type="Proteomes" id="UP000311919">
    <property type="component" value="Unassembled WGS sequence"/>
</dbReference>
<dbReference type="InterPro" id="IPR051150">
    <property type="entry name" value="SWT21/TCAB1_mRNA_Telomere"/>
</dbReference>
<name>A0A4Z2DUJ8_SCHJA</name>
<evidence type="ECO:0000313" key="5">
    <source>
        <dbReference type="EMBL" id="TNN19870.1"/>
    </source>
</evidence>
<dbReference type="OrthoDB" id="239865at2759"/>
<dbReference type="InterPro" id="IPR015943">
    <property type="entry name" value="WD40/YVTN_repeat-like_dom_sf"/>
</dbReference>
<dbReference type="STRING" id="6182.A0A4Z2DUJ8"/>
<evidence type="ECO:0000256" key="1">
    <source>
        <dbReference type="ARBA" id="ARBA00038279"/>
    </source>
</evidence>
<gene>
    <name evidence="5" type="ORF">EWB00_006049</name>
</gene>
<dbReference type="InterPro" id="IPR036322">
    <property type="entry name" value="WD40_repeat_dom_sf"/>
</dbReference>
<proteinExistence type="inferred from homology"/>
<organism evidence="5 6">
    <name type="scientific">Schistosoma japonicum</name>
    <name type="common">Blood fluke</name>
    <dbReference type="NCBI Taxonomy" id="6182"/>
    <lineage>
        <taxon>Eukaryota</taxon>
        <taxon>Metazoa</taxon>
        <taxon>Spiralia</taxon>
        <taxon>Lophotrochozoa</taxon>
        <taxon>Platyhelminthes</taxon>
        <taxon>Trematoda</taxon>
        <taxon>Digenea</taxon>
        <taxon>Strigeidida</taxon>
        <taxon>Schistosomatoidea</taxon>
        <taxon>Schistosomatidae</taxon>
        <taxon>Schistosoma</taxon>
    </lineage>
</organism>
<reference evidence="5 6" key="1">
    <citation type="submission" date="2019-03" db="EMBL/GenBank/DDBJ databases">
        <title>An improved genome assembly of the fluke Schistosoma japonicum.</title>
        <authorList>
            <person name="Hu W."/>
            <person name="Luo F."/>
            <person name="Yin M."/>
            <person name="Mo X."/>
            <person name="Sun C."/>
            <person name="Wu Q."/>
            <person name="Zhu B."/>
            <person name="Xiang M."/>
            <person name="Wang J."/>
            <person name="Wang Y."/>
            <person name="Zhang T."/>
            <person name="Xu B."/>
            <person name="Zheng H."/>
            <person name="Feng Z."/>
        </authorList>
    </citation>
    <scope>NUCLEOTIDE SEQUENCE [LARGE SCALE GENOMIC DNA]</scope>
    <source>
        <strain evidence="5">HuSjv2</strain>
        <tissue evidence="5">Worms</tissue>
    </source>
</reference>
<keyword evidence="3" id="KW-0853">WD repeat</keyword>
<evidence type="ECO:0000256" key="3">
    <source>
        <dbReference type="PROSITE-ProRule" id="PRU00221"/>
    </source>
</evidence>
<evidence type="ECO:0000256" key="4">
    <source>
        <dbReference type="SAM" id="MobiDB-lite"/>
    </source>
</evidence>
<accession>A0A4Z2DUJ8</accession>
<dbReference type="SUPFAM" id="SSF50978">
    <property type="entry name" value="WD40 repeat-like"/>
    <property type="match status" value="1"/>
</dbReference>
<comment type="similarity">
    <text evidence="1">Belongs to the TCAB1 family.</text>
</comment>
<dbReference type="PANTHER" id="PTHR13211">
    <property type="entry name" value="TELOMERASE CAJAL BODY PROTEIN 1"/>
    <property type="match status" value="1"/>
</dbReference>
<dbReference type="PANTHER" id="PTHR13211:SF0">
    <property type="entry name" value="TELOMERASE CAJAL BODY PROTEIN 1"/>
    <property type="match status" value="1"/>
</dbReference>
<dbReference type="SMART" id="SM00320">
    <property type="entry name" value="WD40"/>
    <property type="match status" value="5"/>
</dbReference>
<dbReference type="PROSITE" id="PS50082">
    <property type="entry name" value="WD_REPEATS_2"/>
    <property type="match status" value="1"/>
</dbReference>
<sequence>MNLPVDDNLTTKEHTKNDTSCEYTNTLTSGNGLSSKKEFECSNSLFANLQSPKLFDSFTEKTGDYNSDSTDVFVKSNVEINDPSSFLPRFYTNSPPTQNSVHANNSFLNDVEAKKQLSSGVMTSQNNLESKSATLETSGSINLPDNEPETAIILECQKINWIYSSPKVIACADSEFRLSEKLPSHDNYLRGCLWSPDGSCILTNSHDNILRLFNLPSSILTNEGGEFTLSEPEEMKSVLRMHEKELIYDYGWYPLMCSDDPVSCCFASTSRRNPIRLWDAFSGIIRATYTPINHLGEVVSASSLSFSFNGLRLYAGFHRYIQVFDVSRPGSDSIRRPKLGKKPIQGGIISCIGVLNDPSRNIYATGSYNGTVCIFSEPGNLITRLFSHQSGVTQVTLTKTFAGKSGGAPWYVLVGGRMDSRIFVWDARNLINPITIIHRRIENHQKFQFDVEPTGRYLFTGSQTGVVCAYDLPQCITEVSENGQTCPSSHWRAHYDSTNGVSIHPSLPIIATSSGQRRIRQPTLKHPFKKQRTAETLEVQQSISNVTIPRHQSTLSNSDSESNSSSCDEKFLSDGEASMMITPVLVTGSTVSSGESDVNPMVEEFPLPLKGKLTLLPRENRLNLWSFPLSVTT</sequence>